<dbReference type="PROSITE" id="PS50110">
    <property type="entry name" value="RESPONSE_REGULATORY"/>
    <property type="match status" value="1"/>
</dbReference>
<sequence>MGLPKDAPVDYDVWRAGVHAEDLPRIEAAVQRSTDPQGDGVYDVEYRVIGKNNGVERWIATRGQVHFENKRAVSFYGIALDITDQKRIERMLERRVEVRTRELEDVNRQLRAQIEQRISAEAAVQQLYRLDAIGQITSGVAHDFNNLLSVVLTNTRLMLRKSHDPDVQEGLELIHAAAERGAKLTGQLLAFSRKQRLEPQFLDLNSKVRAMSDLLVATFGGTIQLRTILSLHLWTALVDPTQIELILLNLTINAGDAMQSGGTLTIETFNATIDDEPVQPGDPSPGDYVGLAVIDTGAGIADDVLPRVFEPFFTTKAPGKGSGLGLAQVFGFVKQSGGGVHIETRVDQGTSVKIFLPRAEFPAEDWEEEFVGVARAPEAHRTLGILVVDDDKAVLKSTVRVLDFLGYIAFPAESGDEALRLIASELPIQAVLARIIHVWAGGCSLKH</sequence>
<evidence type="ECO:0000259" key="6">
    <source>
        <dbReference type="PROSITE" id="PS50110"/>
    </source>
</evidence>
<evidence type="ECO:0000256" key="1">
    <source>
        <dbReference type="ARBA" id="ARBA00000085"/>
    </source>
</evidence>
<feature type="domain" description="PAC" evidence="7">
    <location>
        <begin position="42"/>
        <end position="94"/>
    </location>
</feature>
<feature type="domain" description="Histidine kinase" evidence="5">
    <location>
        <begin position="139"/>
        <end position="360"/>
    </location>
</feature>
<keyword evidence="9" id="KW-1185">Reference proteome</keyword>
<dbReference type="PROSITE" id="PS50113">
    <property type="entry name" value="PAC"/>
    <property type="match status" value="1"/>
</dbReference>
<dbReference type="InterPro" id="IPR005467">
    <property type="entry name" value="His_kinase_dom"/>
</dbReference>
<evidence type="ECO:0000259" key="5">
    <source>
        <dbReference type="PROSITE" id="PS50109"/>
    </source>
</evidence>
<dbReference type="SMART" id="SM00388">
    <property type="entry name" value="HisKA"/>
    <property type="match status" value="1"/>
</dbReference>
<dbReference type="InterPro" id="IPR013655">
    <property type="entry name" value="PAS_fold_3"/>
</dbReference>
<keyword evidence="3" id="KW-0597">Phosphoprotein</keyword>
<dbReference type="Gene3D" id="3.40.50.2300">
    <property type="match status" value="1"/>
</dbReference>
<dbReference type="AlphaFoldDB" id="A0AA42CQH9"/>
<dbReference type="SUPFAM" id="SSF47384">
    <property type="entry name" value="Homodimeric domain of signal transducing histidine kinase"/>
    <property type="match status" value="1"/>
</dbReference>
<dbReference type="GO" id="GO:0000155">
    <property type="term" value="F:phosphorelay sensor kinase activity"/>
    <property type="evidence" value="ECO:0007669"/>
    <property type="project" value="InterPro"/>
</dbReference>
<dbReference type="InterPro" id="IPR004358">
    <property type="entry name" value="Sig_transdc_His_kin-like_C"/>
</dbReference>
<dbReference type="InterPro" id="IPR035965">
    <property type="entry name" value="PAS-like_dom_sf"/>
</dbReference>
<dbReference type="EMBL" id="JAMOIM010000026">
    <property type="protein sequence ID" value="MCW6511465.1"/>
    <property type="molecule type" value="Genomic_DNA"/>
</dbReference>
<protein>
    <recommendedName>
        <fullName evidence="2">histidine kinase</fullName>
        <ecNumber evidence="2">2.7.13.3</ecNumber>
    </recommendedName>
</protein>
<dbReference type="PANTHER" id="PTHR43065">
    <property type="entry name" value="SENSOR HISTIDINE KINASE"/>
    <property type="match status" value="1"/>
</dbReference>
<evidence type="ECO:0000313" key="8">
    <source>
        <dbReference type="EMBL" id="MCW6511465.1"/>
    </source>
</evidence>
<dbReference type="Pfam" id="PF02518">
    <property type="entry name" value="HATPase_c"/>
    <property type="match status" value="1"/>
</dbReference>
<evidence type="ECO:0000259" key="7">
    <source>
        <dbReference type="PROSITE" id="PS50113"/>
    </source>
</evidence>
<dbReference type="InterPro" id="IPR011006">
    <property type="entry name" value="CheY-like_superfamily"/>
</dbReference>
<proteinExistence type="predicted"/>
<dbReference type="InterPro" id="IPR003661">
    <property type="entry name" value="HisK_dim/P_dom"/>
</dbReference>
<comment type="catalytic activity">
    <reaction evidence="1">
        <text>ATP + protein L-histidine = ADP + protein N-phospho-L-histidine.</text>
        <dbReference type="EC" id="2.7.13.3"/>
    </reaction>
</comment>
<dbReference type="PROSITE" id="PS50109">
    <property type="entry name" value="HIS_KIN"/>
    <property type="match status" value="1"/>
</dbReference>
<evidence type="ECO:0000256" key="2">
    <source>
        <dbReference type="ARBA" id="ARBA00012438"/>
    </source>
</evidence>
<keyword evidence="8" id="KW-0067">ATP-binding</keyword>
<dbReference type="Gene3D" id="3.30.450.20">
    <property type="entry name" value="PAS domain"/>
    <property type="match status" value="1"/>
</dbReference>
<comment type="caution">
    <text evidence="4">Lacks conserved residue(s) required for the propagation of feature annotation.</text>
</comment>
<evidence type="ECO:0000313" key="9">
    <source>
        <dbReference type="Proteomes" id="UP001165667"/>
    </source>
</evidence>
<dbReference type="InterPro" id="IPR036097">
    <property type="entry name" value="HisK_dim/P_sf"/>
</dbReference>
<dbReference type="InterPro" id="IPR036890">
    <property type="entry name" value="HATPase_C_sf"/>
</dbReference>
<gene>
    <name evidence="8" type="ORF">M8523_26135</name>
</gene>
<dbReference type="InterPro" id="IPR000700">
    <property type="entry name" value="PAS-assoc_C"/>
</dbReference>
<dbReference type="EC" id="2.7.13.3" evidence="2"/>
<organism evidence="8 9">
    <name type="scientific">Lichenifustis flavocetrariae</name>
    <dbReference type="NCBI Taxonomy" id="2949735"/>
    <lineage>
        <taxon>Bacteria</taxon>
        <taxon>Pseudomonadati</taxon>
        <taxon>Pseudomonadota</taxon>
        <taxon>Alphaproteobacteria</taxon>
        <taxon>Hyphomicrobiales</taxon>
        <taxon>Lichenihabitantaceae</taxon>
        <taxon>Lichenifustis</taxon>
    </lineage>
</organism>
<comment type="caution">
    <text evidence="8">The sequence shown here is derived from an EMBL/GenBank/DDBJ whole genome shotgun (WGS) entry which is preliminary data.</text>
</comment>
<dbReference type="Pfam" id="PF08447">
    <property type="entry name" value="PAS_3"/>
    <property type="match status" value="1"/>
</dbReference>
<dbReference type="PANTHER" id="PTHR43065:SF49">
    <property type="entry name" value="HISTIDINE KINASE"/>
    <property type="match status" value="1"/>
</dbReference>
<dbReference type="Proteomes" id="UP001165667">
    <property type="component" value="Unassembled WGS sequence"/>
</dbReference>
<dbReference type="GO" id="GO:0005524">
    <property type="term" value="F:ATP binding"/>
    <property type="evidence" value="ECO:0007669"/>
    <property type="project" value="UniProtKB-KW"/>
</dbReference>
<accession>A0AA42CQH9</accession>
<dbReference type="SMART" id="SM00387">
    <property type="entry name" value="HATPase_c"/>
    <property type="match status" value="1"/>
</dbReference>
<dbReference type="SUPFAM" id="SSF55785">
    <property type="entry name" value="PYP-like sensor domain (PAS domain)"/>
    <property type="match status" value="1"/>
</dbReference>
<dbReference type="InterPro" id="IPR001789">
    <property type="entry name" value="Sig_transdc_resp-reg_receiver"/>
</dbReference>
<dbReference type="PRINTS" id="PR00344">
    <property type="entry name" value="BCTRLSENSOR"/>
</dbReference>
<reference evidence="8" key="1">
    <citation type="submission" date="2022-05" db="EMBL/GenBank/DDBJ databases">
        <authorList>
            <person name="Pankratov T."/>
        </authorList>
    </citation>
    <scope>NUCLEOTIDE SEQUENCE</scope>
    <source>
        <strain evidence="8">BP6-180914</strain>
    </source>
</reference>
<dbReference type="Pfam" id="PF00512">
    <property type="entry name" value="HisKA"/>
    <property type="match status" value="1"/>
</dbReference>
<keyword evidence="8" id="KW-0547">Nucleotide-binding</keyword>
<name>A0AA42CQH9_9HYPH</name>
<dbReference type="Gene3D" id="1.10.287.130">
    <property type="match status" value="1"/>
</dbReference>
<dbReference type="SUPFAM" id="SSF55874">
    <property type="entry name" value="ATPase domain of HSP90 chaperone/DNA topoisomerase II/histidine kinase"/>
    <property type="match status" value="1"/>
</dbReference>
<dbReference type="Gene3D" id="3.30.565.10">
    <property type="entry name" value="Histidine kinase-like ATPase, C-terminal domain"/>
    <property type="match status" value="1"/>
</dbReference>
<dbReference type="SUPFAM" id="SSF52172">
    <property type="entry name" value="CheY-like"/>
    <property type="match status" value="1"/>
</dbReference>
<dbReference type="InterPro" id="IPR003594">
    <property type="entry name" value="HATPase_dom"/>
</dbReference>
<evidence type="ECO:0000256" key="3">
    <source>
        <dbReference type="ARBA" id="ARBA00022553"/>
    </source>
</evidence>
<feature type="domain" description="Response regulatory" evidence="6">
    <location>
        <begin position="384"/>
        <end position="447"/>
    </location>
</feature>
<evidence type="ECO:0000256" key="4">
    <source>
        <dbReference type="PROSITE-ProRule" id="PRU00169"/>
    </source>
</evidence>
<dbReference type="CDD" id="cd00082">
    <property type="entry name" value="HisKA"/>
    <property type="match status" value="1"/>
</dbReference>